<gene>
    <name evidence="4" type="ORF">IFJ97_01850</name>
</gene>
<dbReference type="CDD" id="cd01949">
    <property type="entry name" value="GGDEF"/>
    <property type="match status" value="1"/>
</dbReference>
<accession>A0A8J6XZU7</accession>
<dbReference type="AlphaFoldDB" id="A0A8J6XZU7"/>
<dbReference type="SUPFAM" id="SSF55781">
    <property type="entry name" value="GAF domain-like"/>
    <property type="match status" value="1"/>
</dbReference>
<name>A0A8J6XZU7_9BACT</name>
<dbReference type="GO" id="GO:1902201">
    <property type="term" value="P:negative regulation of bacterial-type flagellum-dependent cell motility"/>
    <property type="evidence" value="ECO:0007669"/>
    <property type="project" value="TreeGrafter"/>
</dbReference>
<comment type="caution">
    <text evidence="4">The sequence shown here is derived from an EMBL/GenBank/DDBJ whole genome shotgun (WGS) entry which is preliminary data.</text>
</comment>
<dbReference type="InterPro" id="IPR029016">
    <property type="entry name" value="GAF-like_dom_sf"/>
</dbReference>
<dbReference type="Proteomes" id="UP000598633">
    <property type="component" value="Unassembled WGS sequence"/>
</dbReference>
<dbReference type="InterPro" id="IPR043128">
    <property type="entry name" value="Rev_trsase/Diguanyl_cyclase"/>
</dbReference>
<feature type="domain" description="GGDEF" evidence="3">
    <location>
        <begin position="221"/>
        <end position="370"/>
    </location>
</feature>
<dbReference type="EMBL" id="JACXWA010000030">
    <property type="protein sequence ID" value="MBD3870086.1"/>
    <property type="molecule type" value="Genomic_DNA"/>
</dbReference>
<dbReference type="PANTHER" id="PTHR45138:SF9">
    <property type="entry name" value="DIGUANYLATE CYCLASE DGCM-RELATED"/>
    <property type="match status" value="1"/>
</dbReference>
<dbReference type="SMART" id="SM00267">
    <property type="entry name" value="GGDEF"/>
    <property type="match status" value="1"/>
</dbReference>
<sequence>MGAPEVHSLPLGDLEPFLDRKRYSAFAMSQLQLPSFLSEILRKANDFVPSEAGSILMDRPIERGETPSEILLYFVAAFGPSGSALLGKSLRADRGVVGNVYRSGEPYLMSDPKNDPNFYSKFDEDHEFRTTGVVAVPVRIERTVCGVLELLNRSDGEPYTERNMQMLEIFARYTSISIENLLDAQRATEMARRDDLTGLYNDRFFHHRLSEDLIRADVTRSTIALLFLDIDNFKSVNDTHGHLAGSQVLKEFGWLLNRAVTDEKSTLARYGGDEFVVILPDHDLEMACEVATRIQTELANTQFLQGSFSWSEGPVYWRQPLTASIGVAVYPHHLPRQGTTDLKKNLLLRAADLAMYRGKENGKNQIRIAD</sequence>
<dbReference type="PANTHER" id="PTHR45138">
    <property type="entry name" value="REGULATORY COMPONENTS OF SENSORY TRANSDUCTION SYSTEM"/>
    <property type="match status" value="1"/>
</dbReference>
<dbReference type="GO" id="GO:0052621">
    <property type="term" value="F:diguanylate cyclase activity"/>
    <property type="evidence" value="ECO:0007669"/>
    <property type="project" value="UniProtKB-EC"/>
</dbReference>
<organism evidence="4 5">
    <name type="scientific">Candidatus Sulfomarinibacter kjeldsenii</name>
    <dbReference type="NCBI Taxonomy" id="2885994"/>
    <lineage>
        <taxon>Bacteria</taxon>
        <taxon>Pseudomonadati</taxon>
        <taxon>Acidobacteriota</taxon>
        <taxon>Thermoanaerobaculia</taxon>
        <taxon>Thermoanaerobaculales</taxon>
        <taxon>Candidatus Sulfomarinibacteraceae</taxon>
        <taxon>Candidatus Sulfomarinibacter</taxon>
    </lineage>
</organism>
<evidence type="ECO:0000256" key="2">
    <source>
        <dbReference type="ARBA" id="ARBA00034247"/>
    </source>
</evidence>
<protein>
    <recommendedName>
        <fullName evidence="1">diguanylate cyclase</fullName>
        <ecNumber evidence="1">2.7.7.65</ecNumber>
    </recommendedName>
</protein>
<dbReference type="EC" id="2.7.7.65" evidence="1"/>
<reference evidence="4 5" key="1">
    <citation type="submission" date="2020-08" db="EMBL/GenBank/DDBJ databases">
        <title>Acidobacteriota in marine sediments use diverse sulfur dissimilation pathways.</title>
        <authorList>
            <person name="Wasmund K."/>
        </authorList>
    </citation>
    <scope>NUCLEOTIDE SEQUENCE [LARGE SCALE GENOMIC DNA]</scope>
    <source>
        <strain evidence="4">MAG AM3-A</strain>
    </source>
</reference>
<dbReference type="InterPro" id="IPR000160">
    <property type="entry name" value="GGDEF_dom"/>
</dbReference>
<dbReference type="SMART" id="SM00065">
    <property type="entry name" value="GAF"/>
    <property type="match status" value="1"/>
</dbReference>
<dbReference type="Pfam" id="PF13185">
    <property type="entry name" value="GAF_2"/>
    <property type="match status" value="1"/>
</dbReference>
<dbReference type="GO" id="GO:0043709">
    <property type="term" value="P:cell adhesion involved in single-species biofilm formation"/>
    <property type="evidence" value="ECO:0007669"/>
    <property type="project" value="TreeGrafter"/>
</dbReference>
<comment type="catalytic activity">
    <reaction evidence="2">
        <text>2 GTP = 3',3'-c-di-GMP + 2 diphosphate</text>
        <dbReference type="Rhea" id="RHEA:24898"/>
        <dbReference type="ChEBI" id="CHEBI:33019"/>
        <dbReference type="ChEBI" id="CHEBI:37565"/>
        <dbReference type="ChEBI" id="CHEBI:58805"/>
        <dbReference type="EC" id="2.7.7.65"/>
    </reaction>
</comment>
<evidence type="ECO:0000259" key="3">
    <source>
        <dbReference type="PROSITE" id="PS50887"/>
    </source>
</evidence>
<dbReference type="PROSITE" id="PS50887">
    <property type="entry name" value="GGDEF"/>
    <property type="match status" value="1"/>
</dbReference>
<dbReference type="InterPro" id="IPR050469">
    <property type="entry name" value="Diguanylate_Cyclase"/>
</dbReference>
<dbReference type="Gene3D" id="3.30.70.270">
    <property type="match status" value="1"/>
</dbReference>
<dbReference type="Gene3D" id="3.30.450.40">
    <property type="match status" value="1"/>
</dbReference>
<evidence type="ECO:0000313" key="4">
    <source>
        <dbReference type="EMBL" id="MBD3870086.1"/>
    </source>
</evidence>
<proteinExistence type="predicted"/>
<dbReference type="NCBIfam" id="TIGR00254">
    <property type="entry name" value="GGDEF"/>
    <property type="match status" value="1"/>
</dbReference>
<evidence type="ECO:0000256" key="1">
    <source>
        <dbReference type="ARBA" id="ARBA00012528"/>
    </source>
</evidence>
<dbReference type="InterPro" id="IPR003018">
    <property type="entry name" value="GAF"/>
</dbReference>
<dbReference type="InterPro" id="IPR029787">
    <property type="entry name" value="Nucleotide_cyclase"/>
</dbReference>
<dbReference type="GO" id="GO:0005886">
    <property type="term" value="C:plasma membrane"/>
    <property type="evidence" value="ECO:0007669"/>
    <property type="project" value="TreeGrafter"/>
</dbReference>
<dbReference type="Pfam" id="PF00990">
    <property type="entry name" value="GGDEF"/>
    <property type="match status" value="1"/>
</dbReference>
<dbReference type="SUPFAM" id="SSF55073">
    <property type="entry name" value="Nucleotide cyclase"/>
    <property type="match status" value="1"/>
</dbReference>
<dbReference type="FunFam" id="3.30.70.270:FF:000001">
    <property type="entry name" value="Diguanylate cyclase domain protein"/>
    <property type="match status" value="1"/>
</dbReference>
<evidence type="ECO:0000313" key="5">
    <source>
        <dbReference type="Proteomes" id="UP000598633"/>
    </source>
</evidence>